<gene>
    <name evidence="1" type="ORF">DFH08DRAFT_799673</name>
</gene>
<comment type="caution">
    <text evidence="1">The sequence shown here is derived from an EMBL/GenBank/DDBJ whole genome shotgun (WGS) entry which is preliminary data.</text>
</comment>
<sequence>MPQPHVLQPQPLFCATKQRRRYIELEGTLAKSFFRGAALRRWLRRPDCPQIPRPGYAMERERITQKTVIHFSRANTHLGNSLVLYYPPNSNTAVAGSIKQILSVGDDVKFVIRRQAPLPRGMRDPFARYPLFPASTYSSEMENFTDTAPVDDCVRCDPAVSPPTLGRRPADLYMGP</sequence>
<reference evidence="1" key="1">
    <citation type="submission" date="2023-03" db="EMBL/GenBank/DDBJ databases">
        <title>Massive genome expansion in bonnet fungi (Mycena s.s.) driven by repeated elements and novel gene families across ecological guilds.</title>
        <authorList>
            <consortium name="Lawrence Berkeley National Laboratory"/>
            <person name="Harder C.B."/>
            <person name="Miyauchi S."/>
            <person name="Viragh M."/>
            <person name="Kuo A."/>
            <person name="Thoen E."/>
            <person name="Andreopoulos B."/>
            <person name="Lu D."/>
            <person name="Skrede I."/>
            <person name="Drula E."/>
            <person name="Henrissat B."/>
            <person name="Morin E."/>
            <person name="Kohler A."/>
            <person name="Barry K."/>
            <person name="LaButti K."/>
            <person name="Morin E."/>
            <person name="Salamov A."/>
            <person name="Lipzen A."/>
            <person name="Mereny Z."/>
            <person name="Hegedus B."/>
            <person name="Baldrian P."/>
            <person name="Stursova M."/>
            <person name="Weitz H."/>
            <person name="Taylor A."/>
            <person name="Grigoriev I.V."/>
            <person name="Nagy L.G."/>
            <person name="Martin F."/>
            <person name="Kauserud H."/>
        </authorList>
    </citation>
    <scope>NUCLEOTIDE SEQUENCE</scope>
    <source>
        <strain evidence="1">CBHHK002</strain>
    </source>
</reference>
<keyword evidence="2" id="KW-1185">Reference proteome</keyword>
<evidence type="ECO:0000313" key="1">
    <source>
        <dbReference type="EMBL" id="KAJ7362649.1"/>
    </source>
</evidence>
<dbReference type="Proteomes" id="UP001218218">
    <property type="component" value="Unassembled WGS sequence"/>
</dbReference>
<dbReference type="AlphaFoldDB" id="A0AAD7AM62"/>
<accession>A0AAD7AM62</accession>
<evidence type="ECO:0000313" key="2">
    <source>
        <dbReference type="Proteomes" id="UP001218218"/>
    </source>
</evidence>
<dbReference type="EMBL" id="JARIHO010000004">
    <property type="protein sequence ID" value="KAJ7362649.1"/>
    <property type="molecule type" value="Genomic_DNA"/>
</dbReference>
<organism evidence="1 2">
    <name type="scientific">Mycena albidolilacea</name>
    <dbReference type="NCBI Taxonomy" id="1033008"/>
    <lineage>
        <taxon>Eukaryota</taxon>
        <taxon>Fungi</taxon>
        <taxon>Dikarya</taxon>
        <taxon>Basidiomycota</taxon>
        <taxon>Agaricomycotina</taxon>
        <taxon>Agaricomycetes</taxon>
        <taxon>Agaricomycetidae</taxon>
        <taxon>Agaricales</taxon>
        <taxon>Marasmiineae</taxon>
        <taxon>Mycenaceae</taxon>
        <taxon>Mycena</taxon>
    </lineage>
</organism>
<proteinExistence type="predicted"/>
<name>A0AAD7AM62_9AGAR</name>
<protein>
    <submittedName>
        <fullName evidence="1">Uncharacterized protein</fullName>
    </submittedName>
</protein>